<gene>
    <name evidence="2" type="ORF">SAMN05428642_105133</name>
</gene>
<dbReference type="STRING" id="369401.SAMN05428642_105133"/>
<organism evidence="2 3">
    <name type="scientific">Flaviramulus basaltis</name>
    <dbReference type="NCBI Taxonomy" id="369401"/>
    <lineage>
        <taxon>Bacteria</taxon>
        <taxon>Pseudomonadati</taxon>
        <taxon>Bacteroidota</taxon>
        <taxon>Flavobacteriia</taxon>
        <taxon>Flavobacteriales</taxon>
        <taxon>Flavobacteriaceae</taxon>
        <taxon>Flaviramulus</taxon>
    </lineage>
</organism>
<evidence type="ECO:0000313" key="2">
    <source>
        <dbReference type="EMBL" id="SFZ94848.1"/>
    </source>
</evidence>
<dbReference type="Proteomes" id="UP000182544">
    <property type="component" value="Unassembled WGS sequence"/>
</dbReference>
<keyword evidence="1" id="KW-1133">Transmembrane helix</keyword>
<keyword evidence="3" id="KW-1185">Reference proteome</keyword>
<name>A0A1K2IRM8_9FLAO</name>
<feature type="transmembrane region" description="Helical" evidence="1">
    <location>
        <begin position="6"/>
        <end position="26"/>
    </location>
</feature>
<dbReference type="RefSeq" id="WP_171946655.1">
    <property type="nucleotide sequence ID" value="NZ_FPKV01000005.1"/>
</dbReference>
<accession>A0A1K2IRM8</accession>
<keyword evidence="1" id="KW-0472">Membrane</keyword>
<evidence type="ECO:0000256" key="1">
    <source>
        <dbReference type="SAM" id="Phobius"/>
    </source>
</evidence>
<sequence length="121" mass="14115">MNNFWKILLIIFTIYYLYVIWVLLSGKNTKSKEIKKSKKNEGYLQINDNFVNESQNEQAIDLETILSQVDEVENNSALLEAFKKSSQRDDLNNSLTRKNDETFKVIRNKDSANKKDSDSET</sequence>
<proteinExistence type="predicted"/>
<reference evidence="2 3" key="1">
    <citation type="submission" date="2016-10" db="EMBL/GenBank/DDBJ databases">
        <authorList>
            <person name="de Groot N.N."/>
        </authorList>
    </citation>
    <scope>NUCLEOTIDE SEQUENCE [LARGE SCALE GENOMIC DNA]</scope>
    <source>
        <strain evidence="2 3">DSM 18180</strain>
    </source>
</reference>
<evidence type="ECO:0000313" key="3">
    <source>
        <dbReference type="Proteomes" id="UP000182544"/>
    </source>
</evidence>
<keyword evidence="1" id="KW-0812">Transmembrane</keyword>
<protein>
    <submittedName>
        <fullName evidence="2">Uncharacterized protein</fullName>
    </submittedName>
</protein>
<dbReference type="AlphaFoldDB" id="A0A1K2IRM8"/>
<dbReference type="EMBL" id="FPKV01000005">
    <property type="protein sequence ID" value="SFZ94848.1"/>
    <property type="molecule type" value="Genomic_DNA"/>
</dbReference>